<organism evidence="8 9">
    <name type="scientific">Aureococcus anophagefferens</name>
    <name type="common">Harmful bloom alga</name>
    <dbReference type="NCBI Taxonomy" id="44056"/>
    <lineage>
        <taxon>Eukaryota</taxon>
        <taxon>Sar</taxon>
        <taxon>Stramenopiles</taxon>
        <taxon>Ochrophyta</taxon>
        <taxon>Pelagophyceae</taxon>
        <taxon>Pelagomonadales</taxon>
        <taxon>Pelagomonadaceae</taxon>
        <taxon>Aureococcus</taxon>
    </lineage>
</organism>
<dbReference type="Pfam" id="PF02028">
    <property type="entry name" value="BCCT"/>
    <property type="match status" value="3"/>
</dbReference>
<keyword evidence="9" id="KW-1185">Reference proteome</keyword>
<dbReference type="InterPro" id="IPR000060">
    <property type="entry name" value="BCCT_transptr"/>
</dbReference>
<feature type="transmembrane region" description="Helical" evidence="7">
    <location>
        <begin position="163"/>
        <end position="186"/>
    </location>
</feature>
<dbReference type="PANTHER" id="PTHR30047">
    <property type="entry name" value="HIGH-AFFINITY CHOLINE TRANSPORT PROTEIN-RELATED"/>
    <property type="match status" value="1"/>
</dbReference>
<keyword evidence="3" id="KW-1003">Cell membrane</keyword>
<feature type="transmembrane region" description="Helical" evidence="7">
    <location>
        <begin position="292"/>
        <end position="314"/>
    </location>
</feature>
<evidence type="ECO:0000256" key="5">
    <source>
        <dbReference type="ARBA" id="ARBA00022989"/>
    </source>
</evidence>
<feature type="transmembrane region" description="Helical" evidence="7">
    <location>
        <begin position="676"/>
        <end position="697"/>
    </location>
</feature>
<dbReference type="Proteomes" id="UP001363151">
    <property type="component" value="Unassembled WGS sequence"/>
</dbReference>
<evidence type="ECO:0000256" key="7">
    <source>
        <dbReference type="SAM" id="Phobius"/>
    </source>
</evidence>
<feature type="transmembrane region" description="Helical" evidence="7">
    <location>
        <begin position="736"/>
        <end position="754"/>
    </location>
</feature>
<evidence type="ECO:0000256" key="6">
    <source>
        <dbReference type="ARBA" id="ARBA00023136"/>
    </source>
</evidence>
<protein>
    <submittedName>
        <fullName evidence="8">Betaine/carnitine/choline family transporter</fullName>
    </submittedName>
</protein>
<feature type="transmembrane region" description="Helical" evidence="7">
    <location>
        <begin position="709"/>
        <end position="730"/>
    </location>
</feature>
<evidence type="ECO:0000256" key="1">
    <source>
        <dbReference type="ARBA" id="ARBA00004651"/>
    </source>
</evidence>
<accession>A0ABR1FK37</accession>
<feature type="transmembrane region" description="Helical" evidence="7">
    <location>
        <begin position="68"/>
        <end position="87"/>
    </location>
</feature>
<keyword evidence="2" id="KW-0813">Transport</keyword>
<evidence type="ECO:0000256" key="3">
    <source>
        <dbReference type="ARBA" id="ARBA00022475"/>
    </source>
</evidence>
<dbReference type="InterPro" id="IPR018093">
    <property type="entry name" value="BCCT_CS"/>
</dbReference>
<keyword evidence="5 7" id="KW-1133">Transmembrane helix</keyword>
<gene>
    <name evidence="8" type="ORF">SO694_00030390</name>
</gene>
<reference evidence="8 9" key="1">
    <citation type="submission" date="2024-03" db="EMBL/GenBank/DDBJ databases">
        <title>Aureococcus anophagefferens CCMP1851 and Kratosvirus quantuckense: Draft genome of a second virus-susceptible host strain in the model system.</title>
        <authorList>
            <person name="Chase E."/>
            <person name="Truchon A.R."/>
            <person name="Schepens W."/>
            <person name="Wilhelm S.W."/>
        </authorList>
    </citation>
    <scope>NUCLEOTIDE SEQUENCE [LARGE SCALE GENOMIC DNA]</scope>
    <source>
        <strain evidence="8 9">CCMP1851</strain>
    </source>
</reference>
<evidence type="ECO:0000256" key="4">
    <source>
        <dbReference type="ARBA" id="ARBA00022692"/>
    </source>
</evidence>
<feature type="transmembrane region" description="Helical" evidence="7">
    <location>
        <begin position="213"/>
        <end position="234"/>
    </location>
</feature>
<feature type="transmembrane region" description="Helical" evidence="7">
    <location>
        <begin position="321"/>
        <end position="339"/>
    </location>
</feature>
<feature type="transmembrane region" description="Helical" evidence="7">
    <location>
        <begin position="616"/>
        <end position="640"/>
    </location>
</feature>
<keyword evidence="4 7" id="KW-0812">Transmembrane</keyword>
<proteinExistence type="predicted"/>
<feature type="transmembrane region" description="Helical" evidence="7">
    <location>
        <begin position="418"/>
        <end position="436"/>
    </location>
</feature>
<dbReference type="PANTHER" id="PTHR30047:SF7">
    <property type="entry name" value="HIGH-AFFINITY CHOLINE TRANSPORT PROTEIN"/>
    <property type="match status" value="1"/>
</dbReference>
<comment type="subcellular location">
    <subcellularLocation>
        <location evidence="1">Cell membrane</location>
        <topology evidence="1">Multi-pass membrane protein</topology>
    </subcellularLocation>
</comment>
<feature type="transmembrane region" description="Helical" evidence="7">
    <location>
        <begin position="542"/>
        <end position="560"/>
    </location>
</feature>
<feature type="transmembrane region" description="Helical" evidence="7">
    <location>
        <begin position="27"/>
        <end position="48"/>
    </location>
</feature>
<comment type="caution">
    <text evidence="8">The sequence shown here is derived from an EMBL/GenBank/DDBJ whole genome shotgun (WGS) entry which is preliminary data.</text>
</comment>
<dbReference type="PROSITE" id="PS01303">
    <property type="entry name" value="BCCT"/>
    <property type="match status" value="1"/>
</dbReference>
<feature type="transmembrane region" description="Helical" evidence="7">
    <location>
        <begin position="586"/>
        <end position="604"/>
    </location>
</feature>
<feature type="transmembrane region" description="Helical" evidence="7">
    <location>
        <begin position="108"/>
        <end position="130"/>
    </location>
</feature>
<keyword evidence="6 7" id="KW-0472">Membrane</keyword>
<name>A0ABR1FK37_AURAN</name>
<evidence type="ECO:0000256" key="2">
    <source>
        <dbReference type="ARBA" id="ARBA00022448"/>
    </source>
</evidence>
<dbReference type="EMBL" id="JBBJCI010000370">
    <property type="protein sequence ID" value="KAK7232287.1"/>
    <property type="molecule type" value="Genomic_DNA"/>
</dbReference>
<sequence length="806" mass="88816">MAPVPGRGISLPNVTLGNKGSFWFASFNPYVTFYSIAIIWSFIAFTLSERWQAYKEFQMWFQWVTDEWTWLYIGSQNIWIAMLLYFLCVPKYRNIKLGKDTDEPEFSYLQWFSMVFAAGVAVGLFFFGVAEPMWHFHGWGGARWMDADMSDTEKANHALMVTYFHWGLHGWVPYCLIGALMSLMAYRRDLPLSMRSCLYPLWGKGIEGWKGDAIDVLSIVCTLFGVCTSLGIGVRQLNVGLIRLDRGTYAGEDLYGSQYDFAQDGRGDKLPDRAFCSGSDCHKGRLGIRYDISSQSAIIAGVTLLATCSVVLGLKNGIARLSYFAFGMGMILLLSVLFMDDTMYILDALTTSFGYYLWYLPKISWETDAWARLGADHDWVGGGAGEGGVAVEGGATAGDGYGGPDGEDGEGWMHSWTIFYWGWWISWGPFVGTFLARISKGRTLGEFIGCTLVMPTLYSILWMGTFGSAGLRMQFNTLYNNDDWDCGFTPTDASGAFSPLSTKLTDNGLHAKHGQAYHVNLWCLATEDVLFDQLGSYGSRELSYCLTGFAWIGLLFYFITSSDSGSYVIDIIAANGMEDPPIPQRIFWAFTEGAAAIALIVGAGGDPDRSLDSLQAVSVVAGLPFTVVLTYMVHALWIAVKEECGELDEERKNFATTVIPAWQSAGGLCASVVETFRHVCGLVPSFLINAVCPVLAVQRALAKMGDQLAGFYAVLMALTFYFAVACLAMARLDANLRMIAGAFYMAAAAVVAYARQQTRTYLGIKHGDVLSDYCIAVLFYPMALTQIERELGGAVAPAPVVAEEEK</sequence>
<evidence type="ECO:0000313" key="8">
    <source>
        <dbReference type="EMBL" id="KAK7232287.1"/>
    </source>
</evidence>
<evidence type="ECO:0000313" key="9">
    <source>
        <dbReference type="Proteomes" id="UP001363151"/>
    </source>
</evidence>